<dbReference type="GeneTree" id="ENSGT00940000163520"/>
<dbReference type="PROSITE" id="PS50871">
    <property type="entry name" value="C1Q"/>
    <property type="match status" value="1"/>
</dbReference>
<evidence type="ECO:0000256" key="1">
    <source>
        <dbReference type="ARBA" id="ARBA00004613"/>
    </source>
</evidence>
<keyword evidence="7" id="KW-1185">Reference proteome</keyword>
<feature type="chain" id="PRO_5018584964" evidence="4">
    <location>
        <begin position="16"/>
        <end position="241"/>
    </location>
</feature>
<accession>A0A3Q2E8U2</accession>
<evidence type="ECO:0000256" key="3">
    <source>
        <dbReference type="ARBA" id="ARBA00022729"/>
    </source>
</evidence>
<dbReference type="GeneID" id="107102605"/>
<evidence type="ECO:0000313" key="7">
    <source>
        <dbReference type="Proteomes" id="UP000265020"/>
    </source>
</evidence>
<dbReference type="Proteomes" id="UP000265020">
    <property type="component" value="Unassembled WGS sequence"/>
</dbReference>
<keyword evidence="2" id="KW-0964">Secreted</keyword>
<sequence length="241" mass="26061">MKAFVLLCLLHAAAGMTEFSWNGPPAVKGDSPPTIIPGVERDVSITDPVHACTVDKLSCECCKMVAETKRLKTYFDSTLTHLEMELEKANKSFATLKDSRVAFSVSLYPGDNFKCYGPFGVDTVITYQYSFINLGMAYNMNSGIFTVTLPGVYSLAVTSFSDAGSPGNVLAVCTSLQVNGQAVAASRELNWNDQEDSTTIAVALKLNAGDKVSVNLARGCFLCDDYSHYNTFSAFLLYADA</sequence>
<evidence type="ECO:0000313" key="6">
    <source>
        <dbReference type="Ensembl" id="ENSCVAP00000028808.1"/>
    </source>
</evidence>
<dbReference type="OMA" id="MAYNMAT"/>
<dbReference type="GO" id="GO:0099558">
    <property type="term" value="P:maintenance of synapse structure"/>
    <property type="evidence" value="ECO:0007669"/>
    <property type="project" value="TreeGrafter"/>
</dbReference>
<protein>
    <submittedName>
        <fullName evidence="6">Cerebellin 20</fullName>
    </submittedName>
</protein>
<dbReference type="PANTHER" id="PTHR22923">
    <property type="entry name" value="CEREBELLIN-RELATED"/>
    <property type="match status" value="1"/>
</dbReference>
<feature type="signal peptide" evidence="4">
    <location>
        <begin position="1"/>
        <end position="15"/>
    </location>
</feature>
<feature type="domain" description="C1q" evidence="5">
    <location>
        <begin position="96"/>
        <end position="241"/>
    </location>
</feature>
<dbReference type="AlphaFoldDB" id="A0A3Q2E8U2"/>
<evidence type="ECO:0000256" key="2">
    <source>
        <dbReference type="ARBA" id="ARBA00022525"/>
    </source>
</evidence>
<keyword evidence="3 4" id="KW-0732">Signal</keyword>
<dbReference type="KEGG" id="cvg:107102605"/>
<dbReference type="OrthoDB" id="6080680at2759"/>
<evidence type="ECO:0000256" key="4">
    <source>
        <dbReference type="SAM" id="SignalP"/>
    </source>
</evidence>
<dbReference type="GO" id="GO:0045202">
    <property type="term" value="C:synapse"/>
    <property type="evidence" value="ECO:0007669"/>
    <property type="project" value="TreeGrafter"/>
</dbReference>
<proteinExistence type="predicted"/>
<organism evidence="6 7">
    <name type="scientific">Cyprinodon variegatus</name>
    <name type="common">Sheepshead minnow</name>
    <dbReference type="NCBI Taxonomy" id="28743"/>
    <lineage>
        <taxon>Eukaryota</taxon>
        <taxon>Metazoa</taxon>
        <taxon>Chordata</taxon>
        <taxon>Craniata</taxon>
        <taxon>Vertebrata</taxon>
        <taxon>Euteleostomi</taxon>
        <taxon>Actinopterygii</taxon>
        <taxon>Neopterygii</taxon>
        <taxon>Teleostei</taxon>
        <taxon>Neoteleostei</taxon>
        <taxon>Acanthomorphata</taxon>
        <taxon>Ovalentaria</taxon>
        <taxon>Atherinomorphae</taxon>
        <taxon>Cyprinodontiformes</taxon>
        <taxon>Cyprinodontidae</taxon>
        <taxon>Cyprinodon</taxon>
    </lineage>
</organism>
<dbReference type="SMART" id="SM00110">
    <property type="entry name" value="C1Q"/>
    <property type="match status" value="1"/>
</dbReference>
<reference evidence="6" key="2">
    <citation type="submission" date="2025-09" db="UniProtKB">
        <authorList>
            <consortium name="Ensembl"/>
        </authorList>
    </citation>
    <scope>IDENTIFICATION</scope>
</reference>
<evidence type="ECO:0000259" key="5">
    <source>
        <dbReference type="PROSITE" id="PS50871"/>
    </source>
</evidence>
<dbReference type="SUPFAM" id="SSF49842">
    <property type="entry name" value="TNF-like"/>
    <property type="match status" value="1"/>
</dbReference>
<dbReference type="InterPro" id="IPR001073">
    <property type="entry name" value="C1q_dom"/>
</dbReference>
<dbReference type="PANTHER" id="PTHR22923:SF103">
    <property type="entry name" value="CEREBELLIN 20-RELATED"/>
    <property type="match status" value="1"/>
</dbReference>
<dbReference type="RefSeq" id="XP_015257469.1">
    <property type="nucleotide sequence ID" value="XM_015401983.1"/>
</dbReference>
<reference evidence="6" key="1">
    <citation type="submission" date="2025-08" db="UniProtKB">
        <authorList>
            <consortium name="Ensembl"/>
        </authorList>
    </citation>
    <scope>IDENTIFICATION</scope>
</reference>
<dbReference type="Gene3D" id="2.60.120.40">
    <property type="match status" value="1"/>
</dbReference>
<comment type="subcellular location">
    <subcellularLocation>
        <location evidence="1">Secreted</location>
    </subcellularLocation>
</comment>
<dbReference type="InterPro" id="IPR008983">
    <property type="entry name" value="Tumour_necrosis_fac-like_dom"/>
</dbReference>
<name>A0A3Q2E8U2_CYPVA</name>
<dbReference type="InterPro" id="IPR050822">
    <property type="entry name" value="Cerebellin_Synaptic_Org"/>
</dbReference>
<dbReference type="Ensembl" id="ENSCVAT00000030786.1">
    <property type="protein sequence ID" value="ENSCVAP00000028808.1"/>
    <property type="gene ID" value="ENSCVAG00000016121.1"/>
</dbReference>
<dbReference type="GO" id="GO:0005576">
    <property type="term" value="C:extracellular region"/>
    <property type="evidence" value="ECO:0007669"/>
    <property type="project" value="UniProtKB-SubCell"/>
</dbReference>
<dbReference type="Pfam" id="PF00386">
    <property type="entry name" value="C1q"/>
    <property type="match status" value="1"/>
</dbReference>